<evidence type="ECO:0000313" key="7">
    <source>
        <dbReference type="EMBL" id="MDA3730966.1"/>
    </source>
</evidence>
<evidence type="ECO:0000313" key="8">
    <source>
        <dbReference type="Proteomes" id="UP001169242"/>
    </source>
</evidence>
<feature type="transmembrane region" description="Helical" evidence="6">
    <location>
        <begin position="418"/>
        <end position="435"/>
    </location>
</feature>
<dbReference type="InterPro" id="IPR050367">
    <property type="entry name" value="APC_superfamily"/>
</dbReference>
<feature type="transmembrane region" description="Helical" evidence="6">
    <location>
        <begin position="118"/>
        <end position="140"/>
    </location>
</feature>
<feature type="transmembrane region" description="Helical" evidence="6">
    <location>
        <begin position="231"/>
        <end position="251"/>
    </location>
</feature>
<name>A0AA42J079_9FIRM</name>
<keyword evidence="5 6" id="KW-0472">Membrane</keyword>
<evidence type="ECO:0000256" key="5">
    <source>
        <dbReference type="ARBA" id="ARBA00023136"/>
    </source>
</evidence>
<dbReference type="InterPro" id="IPR002293">
    <property type="entry name" value="AA/rel_permease1"/>
</dbReference>
<dbReference type="RefSeq" id="WP_271011444.1">
    <property type="nucleotide sequence ID" value="NZ_JAQIFT010000020.1"/>
</dbReference>
<dbReference type="EMBL" id="JAQIFT010000020">
    <property type="protein sequence ID" value="MDA3730966.1"/>
    <property type="molecule type" value="Genomic_DNA"/>
</dbReference>
<reference evidence="7" key="1">
    <citation type="journal article" date="2023" name="Int. J. Syst. Evol. Microbiol.">
        <title>&lt;i&gt;Holtiella tumoricola&lt;/i&gt; gen. nov. sp. nov., isolated from a human clinical sample.</title>
        <authorList>
            <person name="Allen-Vercoe E."/>
            <person name="Daigneault M.C."/>
            <person name="Vancuren S.J."/>
            <person name="Cochrane K."/>
            <person name="O'Neal L.L."/>
            <person name="Sankaranarayanan K."/>
            <person name="Lawson P.A."/>
        </authorList>
    </citation>
    <scope>NUCLEOTIDE SEQUENCE</scope>
    <source>
        <strain evidence="7">CC70A</strain>
    </source>
</reference>
<accession>A0AA42J079</accession>
<feature type="transmembrane region" description="Helical" evidence="6">
    <location>
        <begin position="357"/>
        <end position="380"/>
    </location>
</feature>
<feature type="transmembrane region" description="Helical" evidence="6">
    <location>
        <begin position="193"/>
        <end position="210"/>
    </location>
</feature>
<dbReference type="PIRSF" id="PIRSF006060">
    <property type="entry name" value="AA_transporter"/>
    <property type="match status" value="1"/>
</dbReference>
<keyword evidence="2" id="KW-1003">Cell membrane</keyword>
<gene>
    <name evidence="7" type="ORF">PBV87_05560</name>
</gene>
<feature type="transmembrane region" description="Helical" evidence="6">
    <location>
        <begin position="12"/>
        <end position="32"/>
    </location>
</feature>
<evidence type="ECO:0000256" key="2">
    <source>
        <dbReference type="ARBA" id="ARBA00022475"/>
    </source>
</evidence>
<keyword evidence="4 6" id="KW-1133">Transmembrane helix</keyword>
<dbReference type="PANTHER" id="PTHR42770">
    <property type="entry name" value="AMINO ACID TRANSPORTER-RELATED"/>
    <property type="match status" value="1"/>
</dbReference>
<sequence length="446" mass="47991">MENKSNLKRELGLAAATSIVVGNMIGSGIFTSPQSLAQVANPKITVLAWVITGIGSLLLALSFANLGTKYPSTGGPIVYTNKAFGEFMAFLVSWTFWLGSWIGNAAIITAVMRYLTTFIPALGTNGMLAFAVSSALLWLFTYINYRGVKNAGYVSIVTTVIKIGVILVFMFIALTGFDAGNLQTAATVEANSWGALPAAIAITLWSFVGLESAAISGGEIKNPEKNIRKSTVMGTLLAVLIYIFLSVLAMGSMPQSMLAQTQAPLADIINHITGATWGGYFISGGIVISAIGALSGWVLTTARLAYAAGEDNLFPKFFAKVHPKFKTPHIALIITSLCTNALLMLNYVSNLTEAFDFMINLATLSFIPAYALTACAEIVLTFKKEHKLTVVSFLKHGFLSLIAFVYAIYIIYGAGSESAMWVFILMLIGIPFYVYKKLQNNEEFEA</sequence>
<dbReference type="AlphaFoldDB" id="A0AA42J079"/>
<evidence type="ECO:0000256" key="6">
    <source>
        <dbReference type="SAM" id="Phobius"/>
    </source>
</evidence>
<keyword evidence="8" id="KW-1185">Reference proteome</keyword>
<dbReference type="PANTHER" id="PTHR42770:SF18">
    <property type="entry name" value="ARGININE_AGMATINE ANTIPORTER"/>
    <property type="match status" value="1"/>
</dbReference>
<dbReference type="Proteomes" id="UP001169242">
    <property type="component" value="Unassembled WGS sequence"/>
</dbReference>
<proteinExistence type="predicted"/>
<comment type="caution">
    <text evidence="7">The sequence shown here is derived from an EMBL/GenBank/DDBJ whole genome shotgun (WGS) entry which is preliminary data.</text>
</comment>
<organism evidence="7 8">
    <name type="scientific">Holtiella tumoricola</name>
    <dbReference type="NCBI Taxonomy" id="3018743"/>
    <lineage>
        <taxon>Bacteria</taxon>
        <taxon>Bacillati</taxon>
        <taxon>Bacillota</taxon>
        <taxon>Clostridia</taxon>
        <taxon>Lachnospirales</taxon>
        <taxon>Cellulosilyticaceae</taxon>
        <taxon>Holtiella</taxon>
    </lineage>
</organism>
<evidence type="ECO:0000256" key="1">
    <source>
        <dbReference type="ARBA" id="ARBA00004651"/>
    </source>
</evidence>
<keyword evidence="3 6" id="KW-0812">Transmembrane</keyword>
<protein>
    <submittedName>
        <fullName evidence="7">Amino acid permease</fullName>
    </submittedName>
</protein>
<dbReference type="Gene3D" id="1.20.1740.10">
    <property type="entry name" value="Amino acid/polyamine transporter I"/>
    <property type="match status" value="1"/>
</dbReference>
<feature type="transmembrane region" description="Helical" evidence="6">
    <location>
        <begin position="327"/>
        <end position="345"/>
    </location>
</feature>
<feature type="transmembrane region" description="Helical" evidence="6">
    <location>
        <begin position="152"/>
        <end position="173"/>
    </location>
</feature>
<dbReference type="GO" id="GO:0022857">
    <property type="term" value="F:transmembrane transporter activity"/>
    <property type="evidence" value="ECO:0007669"/>
    <property type="project" value="InterPro"/>
</dbReference>
<comment type="subcellular location">
    <subcellularLocation>
        <location evidence="1">Cell membrane</location>
        <topology evidence="1">Multi-pass membrane protein</topology>
    </subcellularLocation>
</comment>
<feature type="transmembrane region" description="Helical" evidence="6">
    <location>
        <begin position="392"/>
        <end position="412"/>
    </location>
</feature>
<dbReference type="Pfam" id="PF13520">
    <property type="entry name" value="AA_permease_2"/>
    <property type="match status" value="1"/>
</dbReference>
<evidence type="ECO:0000256" key="4">
    <source>
        <dbReference type="ARBA" id="ARBA00022989"/>
    </source>
</evidence>
<dbReference type="GO" id="GO:0005886">
    <property type="term" value="C:plasma membrane"/>
    <property type="evidence" value="ECO:0007669"/>
    <property type="project" value="UniProtKB-SubCell"/>
</dbReference>
<evidence type="ECO:0000256" key="3">
    <source>
        <dbReference type="ARBA" id="ARBA00022692"/>
    </source>
</evidence>
<feature type="transmembrane region" description="Helical" evidence="6">
    <location>
        <begin position="87"/>
        <end position="112"/>
    </location>
</feature>
<feature type="transmembrane region" description="Helical" evidence="6">
    <location>
        <begin position="44"/>
        <end position="66"/>
    </location>
</feature>
<feature type="transmembrane region" description="Helical" evidence="6">
    <location>
        <begin position="280"/>
        <end position="306"/>
    </location>
</feature>